<reference evidence="3 4" key="1">
    <citation type="journal article" date="2013" name="Gut Pathog.">
        <title>Evidence of a new metabolic capacity in an emerging diarrheal pathogen: lessons from the draft genomes of Vibrio fluvialis strains PG41 and I21563.</title>
        <authorList>
            <person name="Khatri I."/>
            <person name="Mahajan S."/>
            <person name="Dureja C."/>
            <person name="Subramanian S."/>
            <person name="Raychaudhuri S."/>
        </authorList>
    </citation>
    <scope>NUCLEOTIDE SEQUENCE [LARGE SCALE GENOMIC DNA]</scope>
    <source>
        <strain evidence="3 4">PG41</strain>
    </source>
</reference>
<gene>
    <name evidence="3" type="ORF">L910_4133</name>
</gene>
<dbReference type="InterPro" id="IPR029057">
    <property type="entry name" value="PRTase-like"/>
</dbReference>
<comment type="caution">
    <text evidence="3">The sequence shown here is derived from an EMBL/GenBank/DDBJ whole genome shotgun (WGS) entry which is preliminary data.</text>
</comment>
<comment type="similarity">
    <text evidence="1">Belongs to the ComF/GntX family.</text>
</comment>
<dbReference type="RefSeq" id="WP_020329341.1">
    <property type="nucleotide sequence ID" value="NZ_ASXS01000007.1"/>
</dbReference>
<dbReference type="Proteomes" id="UP000014854">
    <property type="component" value="Unassembled WGS sequence"/>
</dbReference>
<feature type="domain" description="Phosphoribosyltransferase" evidence="2">
    <location>
        <begin position="138"/>
        <end position="230"/>
    </location>
</feature>
<protein>
    <submittedName>
        <fullName evidence="3">Competence protein F</fullName>
    </submittedName>
</protein>
<dbReference type="Pfam" id="PF00156">
    <property type="entry name" value="Pribosyltran"/>
    <property type="match status" value="1"/>
</dbReference>
<accession>S7JLG0</accession>
<evidence type="ECO:0000259" key="2">
    <source>
        <dbReference type="Pfam" id="PF00156"/>
    </source>
</evidence>
<name>S7JLG0_VIBFL</name>
<dbReference type="SUPFAM" id="SSF53271">
    <property type="entry name" value="PRTase-like"/>
    <property type="match status" value="1"/>
</dbReference>
<dbReference type="EMBL" id="ASXS01000007">
    <property type="protein sequence ID" value="EPP23065.1"/>
    <property type="molecule type" value="Genomic_DNA"/>
</dbReference>
<evidence type="ECO:0000313" key="4">
    <source>
        <dbReference type="Proteomes" id="UP000014854"/>
    </source>
</evidence>
<dbReference type="AlphaFoldDB" id="S7JLG0"/>
<proteinExistence type="inferred from homology"/>
<evidence type="ECO:0000256" key="1">
    <source>
        <dbReference type="ARBA" id="ARBA00008007"/>
    </source>
</evidence>
<organism evidence="3 4">
    <name type="scientific">Vibrio fluvialis PG41</name>
    <dbReference type="NCBI Taxonomy" id="1336752"/>
    <lineage>
        <taxon>Bacteria</taxon>
        <taxon>Pseudomonadati</taxon>
        <taxon>Pseudomonadota</taxon>
        <taxon>Gammaproteobacteria</taxon>
        <taxon>Vibrionales</taxon>
        <taxon>Vibrionaceae</taxon>
        <taxon>Vibrio</taxon>
    </lineage>
</organism>
<dbReference type="InterPro" id="IPR000836">
    <property type="entry name" value="PRTase_dom"/>
</dbReference>
<sequence length="233" mass="26336">MLTNRLQKTMFSWLRPSCQLCGLPLESHSTQSLCGACLDWYAPTTRCARCGLPCETATEQCGQCLTSPPPWHKLYCLGDYRFPLSQSVHQLKYQRQFWQAQPLAGLLAPRIVSPAPLVTCVPLHWRRHAWRGFNQSDVLARQLAQQLGSQYQPRLFSRRLATPPQQGLNKAQRRRNLNQAFVLNSAPSHRHIAIVDDVVTTGSTVRQLCNLLLDVGVESLDIYCICRTPEPGD</sequence>
<dbReference type="PANTHER" id="PTHR47505:SF1">
    <property type="entry name" value="DNA UTILIZATION PROTEIN YHGH"/>
    <property type="match status" value="1"/>
</dbReference>
<dbReference type="PANTHER" id="PTHR47505">
    <property type="entry name" value="DNA UTILIZATION PROTEIN YHGH"/>
    <property type="match status" value="1"/>
</dbReference>
<dbReference type="PATRIC" id="fig|1336752.4.peg.1833"/>
<evidence type="ECO:0000313" key="3">
    <source>
        <dbReference type="EMBL" id="EPP23065.1"/>
    </source>
</evidence>
<dbReference type="CDD" id="cd06223">
    <property type="entry name" value="PRTases_typeI"/>
    <property type="match status" value="1"/>
</dbReference>
<dbReference type="Gene3D" id="3.40.50.2020">
    <property type="match status" value="1"/>
</dbReference>
<dbReference type="InterPro" id="IPR051910">
    <property type="entry name" value="ComF/GntX_DNA_util-trans"/>
</dbReference>